<proteinExistence type="predicted"/>
<name>A0A6J4TIX7_9BACT</name>
<accession>A0A6J4TIX7</accession>
<protein>
    <submittedName>
        <fullName evidence="1">RNA polymerase sigma-54 factor RpoN</fullName>
    </submittedName>
</protein>
<dbReference type="EMBL" id="CADCVN010001223">
    <property type="protein sequence ID" value="CAA9524567.1"/>
    <property type="molecule type" value="Genomic_DNA"/>
</dbReference>
<feature type="non-terminal residue" evidence="1">
    <location>
        <position position="28"/>
    </location>
</feature>
<evidence type="ECO:0000313" key="1">
    <source>
        <dbReference type="EMBL" id="CAA9524567.1"/>
    </source>
</evidence>
<reference evidence="1" key="1">
    <citation type="submission" date="2020-02" db="EMBL/GenBank/DDBJ databases">
        <authorList>
            <person name="Meier V. D."/>
        </authorList>
    </citation>
    <scope>NUCLEOTIDE SEQUENCE</scope>
    <source>
        <strain evidence="1">AVDCRST_MAG96</strain>
    </source>
</reference>
<gene>
    <name evidence="1" type="ORF">AVDCRST_MAG96-3124</name>
</gene>
<sequence length="28" mass="2928">NKCSQENYCKIPGATANSGCTIKKNVGV</sequence>
<feature type="non-terminal residue" evidence="1">
    <location>
        <position position="1"/>
    </location>
</feature>
<organism evidence="1">
    <name type="scientific">uncultured Segetibacter sp</name>
    <dbReference type="NCBI Taxonomy" id="481133"/>
    <lineage>
        <taxon>Bacteria</taxon>
        <taxon>Pseudomonadati</taxon>
        <taxon>Bacteroidota</taxon>
        <taxon>Chitinophagia</taxon>
        <taxon>Chitinophagales</taxon>
        <taxon>Chitinophagaceae</taxon>
        <taxon>Segetibacter</taxon>
        <taxon>environmental samples</taxon>
    </lineage>
</organism>
<dbReference type="AlphaFoldDB" id="A0A6J4TIX7"/>